<dbReference type="EMBL" id="CAJGYM010000041">
    <property type="protein sequence ID" value="CAD6194137.1"/>
    <property type="molecule type" value="Genomic_DNA"/>
</dbReference>
<protein>
    <submittedName>
        <fullName evidence="5">Uncharacterized protein</fullName>
    </submittedName>
</protein>
<reference evidence="5" key="1">
    <citation type="submission" date="2020-10" db="EMBL/GenBank/DDBJ databases">
        <authorList>
            <person name="Kikuchi T."/>
        </authorList>
    </citation>
    <scope>NUCLEOTIDE SEQUENCE</scope>
    <source>
        <strain evidence="5">NKZ352</strain>
    </source>
</reference>
<evidence type="ECO:0000256" key="3">
    <source>
        <dbReference type="ARBA" id="ARBA00022691"/>
    </source>
</evidence>
<dbReference type="OrthoDB" id="10251242at2759"/>
<keyword evidence="3" id="KW-0949">S-adenosyl-L-methionine</keyword>
<dbReference type="PROSITE" id="PS51682">
    <property type="entry name" value="SAM_OMT_I"/>
    <property type="match status" value="1"/>
</dbReference>
<dbReference type="GO" id="GO:0032259">
    <property type="term" value="P:methylation"/>
    <property type="evidence" value="ECO:0007669"/>
    <property type="project" value="UniProtKB-KW"/>
</dbReference>
<comment type="similarity">
    <text evidence="4">Belongs to the class I-like SAM-binding methyltransferase superfamily. Cation-dependent O-methyltransferase family.</text>
</comment>
<keyword evidence="1" id="KW-0489">Methyltransferase</keyword>
<evidence type="ECO:0000313" key="5">
    <source>
        <dbReference type="EMBL" id="CAD6194137.1"/>
    </source>
</evidence>
<dbReference type="InterPro" id="IPR002935">
    <property type="entry name" value="SAM_O-MeTrfase"/>
</dbReference>
<evidence type="ECO:0000256" key="1">
    <source>
        <dbReference type="ARBA" id="ARBA00022603"/>
    </source>
</evidence>
<comment type="caution">
    <text evidence="5">The sequence shown here is derived from an EMBL/GenBank/DDBJ whole genome shotgun (WGS) entry which is preliminary data.</text>
</comment>
<dbReference type="InterPro" id="IPR029063">
    <property type="entry name" value="SAM-dependent_MTases_sf"/>
</dbReference>
<dbReference type="PANTHER" id="PTHR10509">
    <property type="entry name" value="O-METHYLTRANSFERASE-RELATED"/>
    <property type="match status" value="1"/>
</dbReference>
<gene>
    <name evidence="5" type="ORF">CAUJ_LOCUS10056</name>
</gene>
<proteinExistence type="inferred from homology"/>
<evidence type="ECO:0000313" key="6">
    <source>
        <dbReference type="Proteomes" id="UP000835052"/>
    </source>
</evidence>
<dbReference type="Proteomes" id="UP000835052">
    <property type="component" value="Unassembled WGS sequence"/>
</dbReference>
<dbReference type="GO" id="GO:0008171">
    <property type="term" value="F:O-methyltransferase activity"/>
    <property type="evidence" value="ECO:0007669"/>
    <property type="project" value="InterPro"/>
</dbReference>
<organism evidence="5 6">
    <name type="scientific">Caenorhabditis auriculariae</name>
    <dbReference type="NCBI Taxonomy" id="2777116"/>
    <lineage>
        <taxon>Eukaryota</taxon>
        <taxon>Metazoa</taxon>
        <taxon>Ecdysozoa</taxon>
        <taxon>Nematoda</taxon>
        <taxon>Chromadorea</taxon>
        <taxon>Rhabditida</taxon>
        <taxon>Rhabditina</taxon>
        <taxon>Rhabditomorpha</taxon>
        <taxon>Rhabditoidea</taxon>
        <taxon>Rhabditidae</taxon>
        <taxon>Peloderinae</taxon>
        <taxon>Caenorhabditis</taxon>
    </lineage>
</organism>
<dbReference type="CDD" id="cd02440">
    <property type="entry name" value="AdoMet_MTases"/>
    <property type="match status" value="1"/>
</dbReference>
<dbReference type="InterPro" id="IPR050362">
    <property type="entry name" value="Cation-dep_OMT"/>
</dbReference>
<dbReference type="PANTHER" id="PTHR10509:SF93">
    <property type="entry name" value="CATECHOL O-METHYLTRANSFERASE DOMAIN-CONTAINING PROTEIN 1"/>
    <property type="match status" value="1"/>
</dbReference>
<dbReference type="AlphaFoldDB" id="A0A8S1HG44"/>
<dbReference type="GO" id="GO:0008757">
    <property type="term" value="F:S-adenosylmethionine-dependent methyltransferase activity"/>
    <property type="evidence" value="ECO:0007669"/>
    <property type="project" value="TreeGrafter"/>
</dbReference>
<name>A0A8S1HG44_9PELO</name>
<dbReference type="Gene3D" id="3.40.50.150">
    <property type="entry name" value="Vaccinia Virus protein VP39"/>
    <property type="match status" value="1"/>
</dbReference>
<accession>A0A8S1HG44</accession>
<dbReference type="Pfam" id="PF01596">
    <property type="entry name" value="Methyltransf_3"/>
    <property type="match status" value="1"/>
</dbReference>
<sequence>MGSLLSIEQLYCKAPFLAATQTFLSPTLSYLFSKTRKTNVMSKASTSFAKSCYKDAFPLVVYCTNHTIKQTDLQKELDEVTKERSPWPYMSGAPEVLTFGSNFIKMINAKRILDIGTYTGASAFAWALATPEDGEVYTLDVSFEIYECFGVPTISQAEEFKKIKPMKGPALKTLDTFISEGQAGTFDFAFIDADKPNYVNYYERVMVLLRSGGVIFVDNALWEGRVMDTAKYSDEATLGIDELNKKIFEDDRSLSALVNLADGLHIAFKI</sequence>
<keyword evidence="2" id="KW-0808">Transferase</keyword>
<evidence type="ECO:0000256" key="2">
    <source>
        <dbReference type="ARBA" id="ARBA00022679"/>
    </source>
</evidence>
<evidence type="ECO:0000256" key="4">
    <source>
        <dbReference type="ARBA" id="ARBA00023453"/>
    </source>
</evidence>
<keyword evidence="6" id="KW-1185">Reference proteome</keyword>
<dbReference type="SUPFAM" id="SSF53335">
    <property type="entry name" value="S-adenosyl-L-methionine-dependent methyltransferases"/>
    <property type="match status" value="1"/>
</dbReference>